<dbReference type="InterPro" id="IPR022062">
    <property type="entry name" value="DUF3618"/>
</dbReference>
<evidence type="ECO:0000256" key="2">
    <source>
        <dbReference type="SAM" id="Phobius"/>
    </source>
</evidence>
<evidence type="ECO:0000313" key="4">
    <source>
        <dbReference type="Proteomes" id="UP001500621"/>
    </source>
</evidence>
<protein>
    <recommendedName>
        <fullName evidence="5">DUF3618 domain-containing protein</fullName>
    </recommendedName>
</protein>
<feature type="coiled-coil region" evidence="1">
    <location>
        <begin position="10"/>
        <end position="37"/>
    </location>
</feature>
<feature type="transmembrane region" description="Helical" evidence="2">
    <location>
        <begin position="58"/>
        <end position="75"/>
    </location>
</feature>
<proteinExistence type="predicted"/>
<reference evidence="4" key="1">
    <citation type="journal article" date="2019" name="Int. J. Syst. Evol. Microbiol.">
        <title>The Global Catalogue of Microorganisms (GCM) 10K type strain sequencing project: providing services to taxonomists for standard genome sequencing and annotation.</title>
        <authorList>
            <consortium name="The Broad Institute Genomics Platform"/>
            <consortium name="The Broad Institute Genome Sequencing Center for Infectious Disease"/>
            <person name="Wu L."/>
            <person name="Ma J."/>
        </authorList>
    </citation>
    <scope>NUCLEOTIDE SEQUENCE [LARGE SCALE GENOMIC DNA]</scope>
    <source>
        <strain evidence="4">JCM 18127</strain>
    </source>
</reference>
<evidence type="ECO:0000313" key="3">
    <source>
        <dbReference type="EMBL" id="GAA4677011.1"/>
    </source>
</evidence>
<organism evidence="3 4">
    <name type="scientific">Nocardioides nanhaiensis</name>
    <dbReference type="NCBI Taxonomy" id="1476871"/>
    <lineage>
        <taxon>Bacteria</taxon>
        <taxon>Bacillati</taxon>
        <taxon>Actinomycetota</taxon>
        <taxon>Actinomycetes</taxon>
        <taxon>Propionibacteriales</taxon>
        <taxon>Nocardioidaceae</taxon>
        <taxon>Nocardioides</taxon>
    </lineage>
</organism>
<dbReference type="Pfam" id="PF12277">
    <property type="entry name" value="DUF3618"/>
    <property type="match status" value="1"/>
</dbReference>
<evidence type="ECO:0008006" key="5">
    <source>
        <dbReference type="Google" id="ProtNLM"/>
    </source>
</evidence>
<keyword evidence="2" id="KW-1133">Transmembrane helix</keyword>
<accession>A0ABP8W279</accession>
<dbReference type="Proteomes" id="UP001500621">
    <property type="component" value="Unassembled WGS sequence"/>
</dbReference>
<dbReference type="RefSeq" id="WP_345263804.1">
    <property type="nucleotide sequence ID" value="NZ_BAABIM010000001.1"/>
</dbReference>
<dbReference type="NCBIfam" id="TIGR01167">
    <property type="entry name" value="LPXTG_anchor"/>
    <property type="match status" value="1"/>
</dbReference>
<evidence type="ECO:0000256" key="1">
    <source>
        <dbReference type="SAM" id="Coils"/>
    </source>
</evidence>
<name>A0ABP8W279_9ACTN</name>
<sequence length="79" mass="8641">MSTSEPERLAAEVEAQREQLAETVDELQARLDVKARAHETAHDVADRLTTDQGRPSPAVIAAGAGALLLVGLLVWRRRR</sequence>
<keyword evidence="2" id="KW-0472">Membrane</keyword>
<dbReference type="InterPro" id="IPR024038">
    <property type="entry name" value="MYXO-CTERM"/>
</dbReference>
<keyword evidence="4" id="KW-1185">Reference proteome</keyword>
<dbReference type="EMBL" id="BAABIM010000001">
    <property type="protein sequence ID" value="GAA4677011.1"/>
    <property type="molecule type" value="Genomic_DNA"/>
</dbReference>
<keyword evidence="2" id="KW-0812">Transmembrane</keyword>
<dbReference type="NCBIfam" id="TIGR03901">
    <property type="entry name" value="MYXO-CTERM"/>
    <property type="match status" value="1"/>
</dbReference>
<gene>
    <name evidence="3" type="ORF">GCM10023226_12830</name>
</gene>
<comment type="caution">
    <text evidence="3">The sequence shown here is derived from an EMBL/GenBank/DDBJ whole genome shotgun (WGS) entry which is preliminary data.</text>
</comment>
<keyword evidence="1" id="KW-0175">Coiled coil</keyword>